<gene>
    <name evidence="2" type="ORF">QRT04_02940</name>
</gene>
<organism evidence="2 3">
    <name type="scientific">Cellulomonas alba</name>
    <dbReference type="NCBI Taxonomy" id="3053467"/>
    <lineage>
        <taxon>Bacteria</taxon>
        <taxon>Bacillati</taxon>
        <taxon>Actinomycetota</taxon>
        <taxon>Actinomycetes</taxon>
        <taxon>Micrococcales</taxon>
        <taxon>Cellulomonadaceae</taxon>
        <taxon>Cellulomonas</taxon>
    </lineage>
</organism>
<sequence>MKQWDPNGDTADDWLWQYRQWKAAVAAALKAQAAALTAYNASAARTAQLQAWQNQLSAIANDLRSRVAPYSALNQQLASLDQQLADVAGQLADHQGARDTATSRLLAAGPTDRPVVLLPVRVHTAWSGSTLAVRILPGELHVDRHDPRLSAVERTLGTAYWATRSQPGPGQAEQAWSDLARRLTPQRAAWVARATDPAGHAPLERDELDVQVVARLLPDRFAVVLLAHGEPVDVSATGTPAFVSWGRDVPHDVPVPLLATPADRPWTTDLDAAVANGLALRIPLRTGAPAIDELVVVGVRSGSTPDDLAALLQAHVYGAGLEVLPDGTPTNNADAARSARSAEHDREVLGALVGAPPATTLDAGAGGRSLGALLGLTDAQVAPLPGAAAPRGAVTAAVGALVRAAASGTLSRRYGTADLADLTPAGVAPALRVGAQPFGILPALDASAWTPSADAAEQRLTAAVHDLAARHTLPLDVDPATPPPPPPGPRRATRDDDSAIVDVLVEVATSVGWSSAGGSWSGVDAVVGPATGPQSPAQYLSRLAQGDRSADLLAAARESVLGALAVAAASGTGAGVPAGLSTLAAAATSDADRAALAVALGQQLDVLSHRLDAWVTGAASRRRATGAAGRPVIGAYGYLAQVAPRTVPRTFGHVLAPSLGHAATAAVLRSGYLGQRRTAWAARLAAATAAQDVAGVAAARAGLAALAPLDDATESRLPMAIDLSSRRVRRARAVLADVRQGLPLAAVLGQQFEQGLVAGGLQRYLAAFRKLTRFSAGTELEQLEAARRTAANAVTAAQLRAEQAHAAVDAQAGPVADARAAAATAQAALTAAQTAWAPFQVKVDAQTAAAAALTTAQSTLATLLANPPSSTSHTTSYQIPVTT</sequence>
<evidence type="ECO:0000313" key="2">
    <source>
        <dbReference type="EMBL" id="MDM7853877.1"/>
    </source>
</evidence>
<feature type="compositionally biased region" description="Pro residues" evidence="1">
    <location>
        <begin position="480"/>
        <end position="489"/>
    </location>
</feature>
<comment type="caution">
    <text evidence="2">The sequence shown here is derived from an EMBL/GenBank/DDBJ whole genome shotgun (WGS) entry which is preliminary data.</text>
</comment>
<protein>
    <submittedName>
        <fullName evidence="2">Uncharacterized protein</fullName>
    </submittedName>
</protein>
<feature type="region of interest" description="Disordered" evidence="1">
    <location>
        <begin position="472"/>
        <end position="494"/>
    </location>
</feature>
<name>A0ABT7SE59_9CELL</name>
<dbReference type="RefSeq" id="WP_289453393.1">
    <property type="nucleotide sequence ID" value="NZ_JAUCGQ010000001.1"/>
</dbReference>
<dbReference type="Proteomes" id="UP001529338">
    <property type="component" value="Unassembled WGS sequence"/>
</dbReference>
<evidence type="ECO:0000313" key="3">
    <source>
        <dbReference type="Proteomes" id="UP001529338"/>
    </source>
</evidence>
<evidence type="ECO:0000256" key="1">
    <source>
        <dbReference type="SAM" id="MobiDB-lite"/>
    </source>
</evidence>
<accession>A0ABT7SE59</accession>
<keyword evidence="3" id="KW-1185">Reference proteome</keyword>
<proteinExistence type="predicted"/>
<dbReference type="EMBL" id="JAUCGQ010000001">
    <property type="protein sequence ID" value="MDM7853877.1"/>
    <property type="molecule type" value="Genomic_DNA"/>
</dbReference>
<reference evidence="2 3" key="1">
    <citation type="submission" date="2023-06" db="EMBL/GenBank/DDBJ databases">
        <title>Cellulomonas sp. MW4 Whole genome sequence.</title>
        <authorList>
            <person name="Park S."/>
        </authorList>
    </citation>
    <scope>NUCLEOTIDE SEQUENCE [LARGE SCALE GENOMIC DNA]</scope>
    <source>
        <strain evidence="2 3">MW4</strain>
    </source>
</reference>